<dbReference type="EMBL" id="QCYK01000002">
    <property type="protein sequence ID" value="PUZ25176.1"/>
    <property type="molecule type" value="Genomic_DNA"/>
</dbReference>
<evidence type="ECO:0000313" key="2">
    <source>
        <dbReference type="Proteomes" id="UP000244450"/>
    </source>
</evidence>
<keyword evidence="2" id="KW-1185">Reference proteome</keyword>
<gene>
    <name evidence="1" type="ORF">DCC81_12775</name>
</gene>
<reference evidence="1 2" key="1">
    <citation type="submission" date="2018-04" db="EMBL/GenBank/DDBJ databases">
        <title>Chitinophaga fuyangensis sp. nov., isolated from soil in a chemical factory.</title>
        <authorList>
            <person name="Chen K."/>
        </authorList>
    </citation>
    <scope>NUCLEOTIDE SEQUENCE [LARGE SCALE GENOMIC DNA]</scope>
    <source>
        <strain evidence="1 2">LY-1</strain>
    </source>
</reference>
<dbReference type="PANTHER" id="PTHR41339:SF1">
    <property type="entry name" value="SECRETED PROTEIN"/>
    <property type="match status" value="1"/>
</dbReference>
<dbReference type="PANTHER" id="PTHR41339">
    <property type="entry name" value="LIPL48"/>
    <property type="match status" value="1"/>
</dbReference>
<comment type="caution">
    <text evidence="1">The sequence shown here is derived from an EMBL/GenBank/DDBJ whole genome shotgun (WGS) entry which is preliminary data.</text>
</comment>
<evidence type="ECO:0008006" key="3">
    <source>
        <dbReference type="Google" id="ProtNLM"/>
    </source>
</evidence>
<proteinExistence type="predicted"/>
<dbReference type="AlphaFoldDB" id="A0A2T7BFW8"/>
<accession>A0A2T7BFW8</accession>
<evidence type="ECO:0000313" key="1">
    <source>
        <dbReference type="EMBL" id="PUZ25176.1"/>
    </source>
</evidence>
<name>A0A2T7BFW8_9BACT</name>
<protein>
    <recommendedName>
        <fullName evidence="3">Cell shape-determining protein MreB</fullName>
    </recommendedName>
</protein>
<sequence length="469" mass="48438">MTLAGVILASSCKKDNNVNNHAAVAGALVLSVCDSTTTKATDSTITGNITADLHLGNTKRYILGAQVWVTGNHTLTIDAGAVIAGKVGDTTIGGVPGGALIITKGSKLVAVGTPANPIVFTSANSGTATAPRSGDWGGIILLGQAPTNAPLTTVVEGVTPPAGVDGTFGGSLPHDNSGILKYVRIEYAGYAQVVDKEINALTLAGVGDGTTIDYVEAFKSNDDSFEWFGGTVNCSHLISVDALDDMFDTDNGFVGSITYALGLADQNRADKSQSNGFESDNDATGSASTPFTHPKYKFVTIAGTTAARAAVTNSAPSGAGSYGRAAHIRRNAEFTIDSSIFLGYNEGWDMDTTLPASGANTISKYVAGTSTTNKLFATGYTSAGGVQYGYTKEFSGVFSLYTMKAGDNDVTVSGPTTILPLFTTHTNISNFIPTSATYRVAGAFPNGTNWTKNNAPACTSDHPAWVRLQ</sequence>
<dbReference type="Proteomes" id="UP000244450">
    <property type="component" value="Unassembled WGS sequence"/>
</dbReference>
<organism evidence="1 2">
    <name type="scientific">Chitinophaga parva</name>
    <dbReference type="NCBI Taxonomy" id="2169414"/>
    <lineage>
        <taxon>Bacteria</taxon>
        <taxon>Pseudomonadati</taxon>
        <taxon>Bacteroidota</taxon>
        <taxon>Chitinophagia</taxon>
        <taxon>Chitinophagales</taxon>
        <taxon>Chitinophagaceae</taxon>
        <taxon>Chitinophaga</taxon>
    </lineage>
</organism>